<keyword evidence="5" id="KW-1185">Reference proteome</keyword>
<keyword evidence="2" id="KW-0472">Membrane</keyword>
<evidence type="ECO:0000313" key="5">
    <source>
        <dbReference type="Proteomes" id="UP000252530"/>
    </source>
</evidence>
<dbReference type="AlphaFoldDB" id="A0A366K6T7"/>
<dbReference type="Pfam" id="PF25549">
    <property type="entry name" value="DUF7927"/>
    <property type="match status" value="3"/>
</dbReference>
<name>A0A366K6T7_9BIFI</name>
<reference evidence="4 5" key="1">
    <citation type="submission" date="2017-10" db="EMBL/GenBank/DDBJ databases">
        <title>Bifidobacterium xylocopum sp. nov. and Bifidobacterium aemilianum sp. nov., from the carpenter bee (Xylocopa violacea) digestive tract.</title>
        <authorList>
            <person name="Alberoni D."/>
            <person name="Baffoni L."/>
            <person name="Di Gioia D."/>
            <person name="Gaggia F."/>
            <person name="Biavati B."/>
        </authorList>
    </citation>
    <scope>NUCLEOTIDE SEQUENCE [LARGE SCALE GENOMIC DNA]</scope>
    <source>
        <strain evidence="4 5">XV10</strain>
    </source>
</reference>
<dbReference type="Gene3D" id="2.60.40.740">
    <property type="match status" value="2"/>
</dbReference>
<evidence type="ECO:0000259" key="3">
    <source>
        <dbReference type="Pfam" id="PF25549"/>
    </source>
</evidence>
<evidence type="ECO:0000313" key="4">
    <source>
        <dbReference type="EMBL" id="RBP97460.1"/>
    </source>
</evidence>
<evidence type="ECO:0000256" key="2">
    <source>
        <dbReference type="SAM" id="Phobius"/>
    </source>
</evidence>
<dbReference type="EMBL" id="PDCG01000006">
    <property type="protein sequence ID" value="RBP97460.1"/>
    <property type="molecule type" value="Genomic_DNA"/>
</dbReference>
<organism evidence="4 5">
    <name type="scientific">Bifidobacterium aemilianum</name>
    <dbReference type="NCBI Taxonomy" id="2493120"/>
    <lineage>
        <taxon>Bacteria</taxon>
        <taxon>Bacillati</taxon>
        <taxon>Actinomycetota</taxon>
        <taxon>Actinomycetes</taxon>
        <taxon>Bifidobacteriales</taxon>
        <taxon>Bifidobacteriaceae</taxon>
        <taxon>Bifidobacterium</taxon>
    </lineage>
</organism>
<feature type="domain" description="DUF7927" evidence="3">
    <location>
        <begin position="488"/>
        <end position="613"/>
    </location>
</feature>
<keyword evidence="2" id="KW-1133">Transmembrane helix</keyword>
<feature type="region of interest" description="Disordered" evidence="1">
    <location>
        <begin position="865"/>
        <end position="888"/>
    </location>
</feature>
<comment type="caution">
    <text evidence="4">The sequence shown here is derived from an EMBL/GenBank/DDBJ whole genome shotgun (WGS) entry which is preliminary data.</text>
</comment>
<feature type="domain" description="DUF7927" evidence="3">
    <location>
        <begin position="640"/>
        <end position="754"/>
    </location>
</feature>
<dbReference type="InterPro" id="IPR011044">
    <property type="entry name" value="Quino_amine_DH_bsu"/>
</dbReference>
<dbReference type="InterPro" id="IPR057687">
    <property type="entry name" value="DUF7927"/>
</dbReference>
<dbReference type="Proteomes" id="UP000252530">
    <property type="component" value="Unassembled WGS sequence"/>
</dbReference>
<dbReference type="SUPFAM" id="SSF50969">
    <property type="entry name" value="YVTN repeat-like/Quinoprotein amine dehydrogenase"/>
    <property type="match status" value="1"/>
</dbReference>
<feature type="compositionally biased region" description="Polar residues" evidence="1">
    <location>
        <begin position="870"/>
        <end position="888"/>
    </location>
</feature>
<feature type="transmembrane region" description="Helical" evidence="2">
    <location>
        <begin position="903"/>
        <end position="923"/>
    </location>
</feature>
<sequence>MRSKLHPAVIGLIALVVVLCLSLVAYGFSAGLGVTQPQSGGKLTREASVKRAGEDFPTLGQTARFGVANADRQGYGAAAEGQYLAYVQQQGVSGQQGDGSVALETFQGSYMPGSIDIGKWTGNTEYDGSGMTLPGTIVIPAPSDASGFGYGVALSHGRLIVSAKWSQQIFVYDMTGSLLRTISKPVDTARYHIGNFAESIAADGDTLLIGAPNSKVDDLEDAGMAFSLDLSDPSSLPQPLLAPKQDPSIKAGALAGQALAVSKTAYAIGAPGYITEIAGTPRITGLVQLFDQAGSLSHDLTVDTGVGSYPRAEGSSRAGLGRSLAFSGDGKTIYAGDPSWDRGTDGDNQVGRVLVFDTTSGAAGKDIEITDPAGASYVGGSVAVGKSAAGNDTLYVSYQGQDGSQPANPEGFVAGYAVTKNGPELRQTLKRFNGVDARFGSMGLLGGAIVPYSYTSNTGASNPDDEYHQRLLVTGGDYVYNFEDQLNLNLAKESDPPTGTRVFPGQDITYTLKIENPNPVSSSVHTTVSDDLSGVLDYAEGGQVSSLAVDPSTAGPAPVFDQAGKKITWTGDVPGRKTASITYKIKVKKSQDPLYYQGTIKNVFSSDRSTDQPSTEQKLGKVDMKKTLLDAHGDEVATANSVAYDQDYSYLLSISNHTDTDVDSVTMTDDLGKLMDKVDFDSSAVTSDPAAAGVTSYDQANKILTWTGPLAAHSTVKLNLPIHTHDAQSAGANLVLENFMTGDRGPDSNTVSNPLVGVSLDKKAQNASGVSIGSVGNGQQVHYQIVYTNTTGVTVYRAEISDDLTQVLANASVPEHLNATSSDATHVLAQPTFTSPHLQWEDRSGIKPGEVVTISYDVTAHPNVPKGASLKNSATSKQTTDNPSTEVKFSHPLSTLPLTGGRLMAMVMLVLTGFGLVVIAIYIRRSRQEI</sequence>
<keyword evidence="2" id="KW-0812">Transmembrane</keyword>
<gene>
    <name evidence="4" type="ORF">CRD60_06760</name>
</gene>
<feature type="domain" description="DUF7927" evidence="3">
    <location>
        <begin position="773"/>
        <end position="888"/>
    </location>
</feature>
<protein>
    <recommendedName>
        <fullName evidence="3">DUF7927 domain-containing protein</fullName>
    </recommendedName>
</protein>
<evidence type="ECO:0000256" key="1">
    <source>
        <dbReference type="SAM" id="MobiDB-lite"/>
    </source>
</evidence>
<proteinExistence type="predicted"/>
<accession>A0A366K6T7</accession>